<reference evidence="1" key="1">
    <citation type="submission" date="2020-11" db="EMBL/GenBank/DDBJ databases">
        <authorList>
            <person name="Whitehead M."/>
        </authorList>
    </citation>
    <scope>NUCLEOTIDE SEQUENCE</scope>
    <source>
        <strain evidence="1">EGII</strain>
    </source>
</reference>
<name>A0A811U7G3_CERCA</name>
<organism evidence="1 2">
    <name type="scientific">Ceratitis capitata</name>
    <name type="common">Mediterranean fruit fly</name>
    <name type="synonym">Tephritis capitata</name>
    <dbReference type="NCBI Taxonomy" id="7213"/>
    <lineage>
        <taxon>Eukaryota</taxon>
        <taxon>Metazoa</taxon>
        <taxon>Ecdysozoa</taxon>
        <taxon>Arthropoda</taxon>
        <taxon>Hexapoda</taxon>
        <taxon>Insecta</taxon>
        <taxon>Pterygota</taxon>
        <taxon>Neoptera</taxon>
        <taxon>Endopterygota</taxon>
        <taxon>Diptera</taxon>
        <taxon>Brachycera</taxon>
        <taxon>Muscomorpha</taxon>
        <taxon>Tephritoidea</taxon>
        <taxon>Tephritidae</taxon>
        <taxon>Ceratitis</taxon>
        <taxon>Ceratitis</taxon>
    </lineage>
</organism>
<keyword evidence="2" id="KW-1185">Reference proteome</keyword>
<dbReference type="EMBL" id="CAJHJT010000001">
    <property type="protein sequence ID" value="CAD6994400.1"/>
    <property type="molecule type" value="Genomic_DNA"/>
</dbReference>
<comment type="caution">
    <text evidence="1">The sequence shown here is derived from an EMBL/GenBank/DDBJ whole genome shotgun (WGS) entry which is preliminary data.</text>
</comment>
<dbReference type="AlphaFoldDB" id="A0A811U7G3"/>
<protein>
    <submittedName>
        <fullName evidence="1">(Mediterranean fruit fly) hypothetical protein</fullName>
    </submittedName>
</protein>
<dbReference type="Proteomes" id="UP000606786">
    <property type="component" value="Unassembled WGS sequence"/>
</dbReference>
<evidence type="ECO:0000313" key="1">
    <source>
        <dbReference type="EMBL" id="CAD6994400.1"/>
    </source>
</evidence>
<proteinExistence type="predicted"/>
<gene>
    <name evidence="1" type="ORF">CCAP1982_LOCUS3152</name>
</gene>
<evidence type="ECO:0000313" key="2">
    <source>
        <dbReference type="Proteomes" id="UP000606786"/>
    </source>
</evidence>
<sequence length="103" mass="11837">MHTCIGVYKYIYFFFATYNNKLCHTNVGVSRERTNGSSQLICGNFLVDKHLFPSNDIFVPKEQSQNLCSKKDEKMRDKKKLRFNSECDEVIDNLKAGASMSAK</sequence>
<accession>A0A811U7G3</accession>